<evidence type="ECO:0000256" key="1">
    <source>
        <dbReference type="SAM" id="Phobius"/>
    </source>
</evidence>
<dbReference type="HOGENOM" id="CLU_711567_0_0_9"/>
<dbReference type="STRING" id="679936.Sulac_3076"/>
<dbReference type="KEGG" id="sap:Sulac_3076"/>
<feature type="transmembrane region" description="Helical" evidence="1">
    <location>
        <begin position="93"/>
        <end position="115"/>
    </location>
</feature>
<keyword evidence="1" id="KW-1133">Transmembrane helix</keyword>
<feature type="transmembrane region" description="Helical" evidence="1">
    <location>
        <begin position="182"/>
        <end position="206"/>
    </location>
</feature>
<organism evidence="2 3">
    <name type="scientific">Sulfobacillus acidophilus (strain ATCC 700253 / DSM 10332 / NAL)</name>
    <dbReference type="NCBI Taxonomy" id="679936"/>
    <lineage>
        <taxon>Bacteria</taxon>
        <taxon>Bacillati</taxon>
        <taxon>Bacillota</taxon>
        <taxon>Clostridia</taxon>
        <taxon>Eubacteriales</taxon>
        <taxon>Clostridiales Family XVII. Incertae Sedis</taxon>
        <taxon>Sulfobacillus</taxon>
    </lineage>
</organism>
<feature type="transmembrane region" description="Helical" evidence="1">
    <location>
        <begin position="136"/>
        <end position="162"/>
    </location>
</feature>
<gene>
    <name evidence="2" type="ordered locus">Sulac_3076</name>
</gene>
<evidence type="ECO:0000313" key="2">
    <source>
        <dbReference type="EMBL" id="AEW06531.1"/>
    </source>
</evidence>
<keyword evidence="3" id="KW-1185">Reference proteome</keyword>
<keyword evidence="1" id="KW-0472">Membrane</keyword>
<feature type="transmembrane region" description="Helical" evidence="1">
    <location>
        <begin position="278"/>
        <end position="299"/>
    </location>
</feature>
<name>G8U0Y6_SULAD</name>
<feature type="transmembrane region" description="Helical" evidence="1">
    <location>
        <begin position="218"/>
        <end position="239"/>
    </location>
</feature>
<sequence>MTIDQEISRQFSSISPISDRWWRQPWFMAWLIHDGFMALATVLPFHVHHNPLLPNLSVTLQDRGWFHFDAAYYFFIGFHGYGQPKMAAFYPGLPLLIALFKNPWLILLVTQLAFGQSLRLLDRLAQALALFGQQRLFILLAFALNPMAVFDTTAYSEIWTFLTALASLDAARQRHFAQASLWAFLATLTHGTGVLVGIMPLTYAVRSIYRRDWPRLRLALLWGAGTFMGFSSYALYLAVHFRQPWLIFTVERQFWDAHWTWPWAQWLTLLQHRPAFSLWYGLIALGFVIFGVRAVTSVWRPSSPWWAVPASVYGVSGLLVSCSFDVMFAPFHSTARLLSDYFPFYLFAGNFSRLGRLITLTLWSFWAFLSAVFFIHGVWVQ</sequence>
<dbReference type="PATRIC" id="fig|679936.5.peg.3176"/>
<dbReference type="AlphaFoldDB" id="G8U0Y6"/>
<reference evidence="3" key="1">
    <citation type="submission" date="2011-12" db="EMBL/GenBank/DDBJ databases">
        <title>The complete genome of chromosome of Sulfobacillus acidophilus DSM 10332.</title>
        <authorList>
            <person name="Lucas S."/>
            <person name="Han J."/>
            <person name="Lapidus A."/>
            <person name="Bruce D."/>
            <person name="Goodwin L."/>
            <person name="Pitluck S."/>
            <person name="Peters L."/>
            <person name="Kyrpides N."/>
            <person name="Mavromatis K."/>
            <person name="Ivanova N."/>
            <person name="Mikhailova N."/>
            <person name="Chertkov O."/>
            <person name="Saunders E."/>
            <person name="Detter J.C."/>
            <person name="Tapia R."/>
            <person name="Han C."/>
            <person name="Land M."/>
            <person name="Hauser L."/>
            <person name="Markowitz V."/>
            <person name="Cheng J.-F."/>
            <person name="Hugenholtz P."/>
            <person name="Woyke T."/>
            <person name="Wu D."/>
            <person name="Pukall R."/>
            <person name="Gehrich-Schroeter G."/>
            <person name="Schneider S."/>
            <person name="Klenk H.-P."/>
            <person name="Eisen J.A."/>
        </authorList>
    </citation>
    <scope>NUCLEOTIDE SEQUENCE [LARGE SCALE GENOMIC DNA]</scope>
    <source>
        <strain evidence="3">ATCC 700253 / DSM 10332 / NAL</strain>
    </source>
</reference>
<evidence type="ECO:0008006" key="4">
    <source>
        <dbReference type="Google" id="ProtNLM"/>
    </source>
</evidence>
<evidence type="ECO:0000313" key="3">
    <source>
        <dbReference type="Proteomes" id="UP000005439"/>
    </source>
</evidence>
<keyword evidence="1" id="KW-0812">Transmembrane</keyword>
<feature type="transmembrane region" description="Helical" evidence="1">
    <location>
        <begin position="27"/>
        <end position="47"/>
    </location>
</feature>
<feature type="transmembrane region" description="Helical" evidence="1">
    <location>
        <begin position="360"/>
        <end position="380"/>
    </location>
</feature>
<feature type="transmembrane region" description="Helical" evidence="1">
    <location>
        <begin position="311"/>
        <end position="331"/>
    </location>
</feature>
<reference evidence="2 3" key="2">
    <citation type="journal article" date="2012" name="Stand. Genomic Sci.">
        <title>Complete genome sequence of the moderately thermophilic mineral-sulfide-oxidizing firmicute Sulfobacillus acidophilus type strain (NAL(T)).</title>
        <authorList>
            <person name="Anderson I."/>
            <person name="Chertkov O."/>
            <person name="Chen A."/>
            <person name="Saunders E."/>
            <person name="Lapidus A."/>
            <person name="Nolan M."/>
            <person name="Lucas S."/>
            <person name="Hammon N."/>
            <person name="Deshpande S."/>
            <person name="Cheng J.F."/>
            <person name="Han C."/>
            <person name="Tapia R."/>
            <person name="Goodwin L.A."/>
            <person name="Pitluck S."/>
            <person name="Liolios K."/>
            <person name="Pagani I."/>
            <person name="Ivanova N."/>
            <person name="Mikhailova N."/>
            <person name="Pati A."/>
            <person name="Palaniappan K."/>
            <person name="Land M."/>
            <person name="Pan C."/>
            <person name="Rohde M."/>
            <person name="Pukall R."/>
            <person name="Goker M."/>
            <person name="Detter J.C."/>
            <person name="Woyke T."/>
            <person name="Bristow J."/>
            <person name="Eisen J.A."/>
            <person name="Markowitz V."/>
            <person name="Hugenholtz P."/>
            <person name="Kyrpides N.C."/>
            <person name="Klenk H.P."/>
            <person name="Mavromatis K."/>
        </authorList>
    </citation>
    <scope>NUCLEOTIDE SEQUENCE [LARGE SCALE GENOMIC DNA]</scope>
    <source>
        <strain evidence="3">ATCC 700253 / DSM 10332 / NAL</strain>
    </source>
</reference>
<protein>
    <recommendedName>
        <fullName evidence="4">Membrane protein 6-pyruvoyl-tetrahydropterin synthase-related domain-containing protein</fullName>
    </recommendedName>
</protein>
<dbReference type="Proteomes" id="UP000005439">
    <property type="component" value="Chromosome"/>
</dbReference>
<dbReference type="EMBL" id="CP003179">
    <property type="protein sequence ID" value="AEW06531.1"/>
    <property type="molecule type" value="Genomic_DNA"/>
</dbReference>
<accession>G8U0Y6</accession>
<proteinExistence type="predicted"/>